<sequence length="287" mass="31306">MIPVNLNHVHNIEAMSAQGSLERTPSLQSRPTASVRTPNISSNASQISAPPPQRAMVPKNKLPSFDDKSQWPMCQFVSVATRGEKRRKPDSKENQHEILSSAFLSDPLVTSRPWQPSDLAPAPMDPSSGIKTSAEPVDIRVPVHNHLSPSGTDLYSITAMVASLRTVLAINISLPDELRTKVPRKTLHALIGTLTQFSLADDTTSDNRKEVSRIFDRIALWATQLSIITTATCGNPSLGILKYLGREVPLVRGGTTILYGVEGDLLVLKSDKGFERNYVTALGIHNS</sequence>
<protein>
    <submittedName>
        <fullName evidence="2">Uncharacterized protein</fullName>
    </submittedName>
</protein>
<evidence type="ECO:0000313" key="3">
    <source>
        <dbReference type="Proteomes" id="UP000799423"/>
    </source>
</evidence>
<dbReference type="EMBL" id="MU006409">
    <property type="protein sequence ID" value="KAF2844166.1"/>
    <property type="molecule type" value="Genomic_DNA"/>
</dbReference>
<dbReference type="Proteomes" id="UP000799423">
    <property type="component" value="Unassembled WGS sequence"/>
</dbReference>
<organism evidence="2 3">
    <name type="scientific">Plenodomus tracheiphilus IPT5</name>
    <dbReference type="NCBI Taxonomy" id="1408161"/>
    <lineage>
        <taxon>Eukaryota</taxon>
        <taxon>Fungi</taxon>
        <taxon>Dikarya</taxon>
        <taxon>Ascomycota</taxon>
        <taxon>Pezizomycotina</taxon>
        <taxon>Dothideomycetes</taxon>
        <taxon>Pleosporomycetidae</taxon>
        <taxon>Pleosporales</taxon>
        <taxon>Pleosporineae</taxon>
        <taxon>Leptosphaeriaceae</taxon>
        <taxon>Plenodomus</taxon>
    </lineage>
</organism>
<name>A0A6A7AM08_9PLEO</name>
<evidence type="ECO:0000256" key="1">
    <source>
        <dbReference type="SAM" id="MobiDB-lite"/>
    </source>
</evidence>
<reference evidence="2" key="1">
    <citation type="submission" date="2020-01" db="EMBL/GenBank/DDBJ databases">
        <authorList>
            <consortium name="DOE Joint Genome Institute"/>
            <person name="Haridas S."/>
            <person name="Albert R."/>
            <person name="Binder M."/>
            <person name="Bloem J."/>
            <person name="Labutti K."/>
            <person name="Salamov A."/>
            <person name="Andreopoulos B."/>
            <person name="Baker S.E."/>
            <person name="Barry K."/>
            <person name="Bills G."/>
            <person name="Bluhm B.H."/>
            <person name="Cannon C."/>
            <person name="Castanera R."/>
            <person name="Culley D.E."/>
            <person name="Daum C."/>
            <person name="Ezra D."/>
            <person name="Gonzalez J.B."/>
            <person name="Henrissat B."/>
            <person name="Kuo A."/>
            <person name="Liang C."/>
            <person name="Lipzen A."/>
            <person name="Lutzoni F."/>
            <person name="Magnuson J."/>
            <person name="Mondo S."/>
            <person name="Nolan M."/>
            <person name="Ohm R."/>
            <person name="Pangilinan J."/>
            <person name="Park H.-J."/>
            <person name="Ramirez L."/>
            <person name="Alfaro M."/>
            <person name="Sun H."/>
            <person name="Tritt A."/>
            <person name="Yoshinaga Y."/>
            <person name="Zwiers L.-H."/>
            <person name="Turgeon B.G."/>
            <person name="Goodwin S.B."/>
            <person name="Spatafora J.W."/>
            <person name="Crous P.W."/>
            <person name="Grigoriev I.V."/>
        </authorList>
    </citation>
    <scope>NUCLEOTIDE SEQUENCE</scope>
    <source>
        <strain evidence="2">IPT5</strain>
    </source>
</reference>
<accession>A0A6A7AM08</accession>
<gene>
    <name evidence="2" type="ORF">T440DRAFT_527129</name>
</gene>
<keyword evidence="3" id="KW-1185">Reference proteome</keyword>
<feature type="region of interest" description="Disordered" evidence="1">
    <location>
        <begin position="16"/>
        <end position="56"/>
    </location>
</feature>
<proteinExistence type="predicted"/>
<feature type="compositionally biased region" description="Polar residues" evidence="1">
    <location>
        <begin position="17"/>
        <end position="48"/>
    </location>
</feature>
<feature type="region of interest" description="Disordered" evidence="1">
    <location>
        <begin position="109"/>
        <end position="132"/>
    </location>
</feature>
<evidence type="ECO:0000313" key="2">
    <source>
        <dbReference type="EMBL" id="KAF2844166.1"/>
    </source>
</evidence>
<dbReference type="AlphaFoldDB" id="A0A6A7AM08"/>